<dbReference type="Pfam" id="PF14131">
    <property type="entry name" value="DUF4298"/>
    <property type="match status" value="1"/>
</dbReference>
<organism evidence="1 2">
    <name type="scientific">Streptococcus minor</name>
    <dbReference type="NCBI Taxonomy" id="229549"/>
    <lineage>
        <taxon>Bacteria</taxon>
        <taxon>Bacillati</taxon>
        <taxon>Bacillota</taxon>
        <taxon>Bacilli</taxon>
        <taxon>Lactobacillales</taxon>
        <taxon>Streptococcaceae</taxon>
        <taxon>Streptococcus</taxon>
    </lineage>
</organism>
<dbReference type="STRING" id="1123309.GCA_000377005_01380"/>
<dbReference type="EMBL" id="RQZA01000001">
    <property type="protein sequence ID" value="RRD32314.1"/>
    <property type="molecule type" value="Genomic_DNA"/>
</dbReference>
<name>A0A3P1VDP4_9STRE</name>
<gene>
    <name evidence="1" type="ORF">EII38_00855</name>
</gene>
<reference evidence="1 2" key="1">
    <citation type="submission" date="2018-11" db="EMBL/GenBank/DDBJ databases">
        <title>Genomes From Bacteria Associated with the Canine Oral Cavity: a Test Case for Automated Genome-Based Taxonomic Assignment.</title>
        <authorList>
            <person name="Coil D.A."/>
            <person name="Jospin G."/>
            <person name="Darling A.E."/>
            <person name="Wallis C."/>
            <person name="Davis I.J."/>
            <person name="Harris S."/>
            <person name="Eisen J.A."/>
            <person name="Holcombe L.J."/>
            <person name="O'Flynn C."/>
        </authorList>
    </citation>
    <scope>NUCLEOTIDE SEQUENCE [LARGE SCALE GENOMIC DNA]</scope>
    <source>
        <strain evidence="1 2">OH4621_COT-116</strain>
    </source>
</reference>
<comment type="caution">
    <text evidence="1">The sequence shown here is derived from an EMBL/GenBank/DDBJ whole genome shotgun (WGS) entry which is preliminary data.</text>
</comment>
<keyword evidence="2" id="KW-1185">Reference proteome</keyword>
<dbReference type="InterPro" id="IPR025384">
    <property type="entry name" value="DUF4298"/>
</dbReference>
<dbReference type="RefSeq" id="WP_018167300.1">
    <property type="nucleotide sequence ID" value="NZ_RQZA01000001.1"/>
</dbReference>
<dbReference type="AlphaFoldDB" id="A0A3P1VDP4"/>
<proteinExistence type="predicted"/>
<sequence>MQARNRVKKMEKILNRQLYLTDQLTTLLTEVEDSQDDFNALLAYYQSQTYMEDLSLEEKGHFNDLPRGILSEDGIYNLLFDRRELSEKLYKVANELEL</sequence>
<dbReference type="Proteomes" id="UP000281771">
    <property type="component" value="Unassembled WGS sequence"/>
</dbReference>
<protein>
    <submittedName>
        <fullName evidence="1">DUF4298 domain-containing protein</fullName>
    </submittedName>
</protein>
<evidence type="ECO:0000313" key="1">
    <source>
        <dbReference type="EMBL" id="RRD32314.1"/>
    </source>
</evidence>
<evidence type="ECO:0000313" key="2">
    <source>
        <dbReference type="Proteomes" id="UP000281771"/>
    </source>
</evidence>
<accession>A0A3P1VDP4</accession>